<proteinExistence type="predicted"/>
<organism evidence="1 2">
    <name type="scientific">Psychrilyobacter piezotolerans</name>
    <dbReference type="NCBI Taxonomy" id="2293438"/>
    <lineage>
        <taxon>Bacteria</taxon>
        <taxon>Fusobacteriati</taxon>
        <taxon>Fusobacteriota</taxon>
        <taxon>Fusobacteriia</taxon>
        <taxon>Fusobacteriales</taxon>
        <taxon>Fusobacteriaceae</taxon>
        <taxon>Psychrilyobacter</taxon>
    </lineage>
</organism>
<evidence type="ECO:0000313" key="2">
    <source>
        <dbReference type="Proteomes" id="UP000263486"/>
    </source>
</evidence>
<dbReference type="Proteomes" id="UP000263486">
    <property type="component" value="Unassembled WGS sequence"/>
</dbReference>
<dbReference type="RefSeq" id="WP_114641213.1">
    <property type="nucleotide sequence ID" value="NZ_QUAJ01000002.1"/>
</dbReference>
<accession>A0ABX9KKH8</accession>
<dbReference type="EMBL" id="QUAJ01000002">
    <property type="protein sequence ID" value="REI42982.1"/>
    <property type="molecule type" value="Genomic_DNA"/>
</dbReference>
<keyword evidence="2" id="KW-1185">Reference proteome</keyword>
<gene>
    <name evidence="1" type="ORF">DYH56_02215</name>
</gene>
<dbReference type="Gene3D" id="1.10.3210.10">
    <property type="entry name" value="Hypothetical protein af1432"/>
    <property type="match status" value="1"/>
</dbReference>
<sequence>MKEITTQKFQQDIVQSFVTALEFHDKYTKGHSEAVASYSIEIGEAMGLKGKILLKFSVS</sequence>
<reference evidence="1 2" key="1">
    <citation type="submission" date="2018-08" db="EMBL/GenBank/DDBJ databases">
        <title>Draft genome sequence of Psychrilyobacter sp. strain SD5 isolated from Black Sea water.</title>
        <authorList>
            <person name="Yadav S."/>
            <person name="Villanueva L."/>
            <person name="Damste J.S.S."/>
        </authorList>
    </citation>
    <scope>NUCLEOTIDE SEQUENCE [LARGE SCALE GENOMIC DNA]</scope>
    <source>
        <strain evidence="1 2">SD5</strain>
    </source>
</reference>
<evidence type="ECO:0000313" key="1">
    <source>
        <dbReference type="EMBL" id="REI42982.1"/>
    </source>
</evidence>
<name>A0ABX9KKH8_9FUSO</name>
<protein>
    <submittedName>
        <fullName evidence="1">Uncharacterized protein</fullName>
    </submittedName>
</protein>
<comment type="caution">
    <text evidence="1">The sequence shown here is derived from an EMBL/GenBank/DDBJ whole genome shotgun (WGS) entry which is preliminary data.</text>
</comment>